<dbReference type="GO" id="GO:0015074">
    <property type="term" value="P:DNA integration"/>
    <property type="evidence" value="ECO:0007669"/>
    <property type="project" value="InterPro"/>
</dbReference>
<dbReference type="InterPro" id="IPR010998">
    <property type="entry name" value="Integrase_recombinase_N"/>
</dbReference>
<dbReference type="EMBL" id="VRLW01000008">
    <property type="protein sequence ID" value="KAA1256990.1"/>
    <property type="molecule type" value="Genomic_DNA"/>
</dbReference>
<accession>A0A5B1CBP2</accession>
<sequence length="119" mass="13772">MSKSKRFNPSKSNPSFFPESLRKRLSDDLQLQGMADRTVKAYVRAVRQLAEFLKRSPEEVCDDHIREYFLHLKNDRRFANGSLRVFTRGDSVLLSQIPVGENFPRSIYSGYRASTPCLK</sequence>
<evidence type="ECO:0000256" key="1">
    <source>
        <dbReference type="ARBA" id="ARBA00023125"/>
    </source>
</evidence>
<feature type="domain" description="Integrase SAM-like N-terminal" evidence="2">
    <location>
        <begin position="21"/>
        <end position="93"/>
    </location>
</feature>
<dbReference type="InterPro" id="IPR004107">
    <property type="entry name" value="Integrase_SAM-like_N"/>
</dbReference>
<dbReference type="Pfam" id="PF13495">
    <property type="entry name" value="Phage_int_SAM_4"/>
    <property type="match status" value="1"/>
</dbReference>
<keyword evidence="4" id="KW-1185">Reference proteome</keyword>
<dbReference type="GO" id="GO:0003677">
    <property type="term" value="F:DNA binding"/>
    <property type="evidence" value="ECO:0007669"/>
    <property type="project" value="UniProtKB-KW"/>
</dbReference>
<name>A0A5B1CBP2_9BACT</name>
<gene>
    <name evidence="3" type="ORF">LF1_57360</name>
</gene>
<proteinExistence type="predicted"/>
<keyword evidence="1" id="KW-0238">DNA-binding</keyword>
<evidence type="ECO:0000313" key="3">
    <source>
        <dbReference type="EMBL" id="KAA1256990.1"/>
    </source>
</evidence>
<dbReference type="Gene3D" id="1.10.150.130">
    <property type="match status" value="1"/>
</dbReference>
<reference evidence="3 4" key="1">
    <citation type="submission" date="2019-08" db="EMBL/GenBank/DDBJ databases">
        <title>Deep-cultivation of Planctomycetes and their phenomic and genomic characterization uncovers novel biology.</title>
        <authorList>
            <person name="Wiegand S."/>
            <person name="Jogler M."/>
            <person name="Boedeker C."/>
            <person name="Pinto D."/>
            <person name="Vollmers J."/>
            <person name="Rivas-Marin E."/>
            <person name="Kohn T."/>
            <person name="Peeters S.H."/>
            <person name="Heuer A."/>
            <person name="Rast P."/>
            <person name="Oberbeckmann S."/>
            <person name="Bunk B."/>
            <person name="Jeske O."/>
            <person name="Meyerdierks A."/>
            <person name="Storesund J.E."/>
            <person name="Kallscheuer N."/>
            <person name="Luecker S."/>
            <person name="Lage O.M."/>
            <person name="Pohl T."/>
            <person name="Merkel B.J."/>
            <person name="Hornburger P."/>
            <person name="Mueller R.-W."/>
            <person name="Bruemmer F."/>
            <person name="Labrenz M."/>
            <person name="Spormann A.M."/>
            <person name="Op Den Camp H."/>
            <person name="Overmann J."/>
            <person name="Amann R."/>
            <person name="Jetten M.S.M."/>
            <person name="Mascher T."/>
            <person name="Medema M.H."/>
            <person name="Devos D.P."/>
            <person name="Kaster A.-K."/>
            <person name="Ovreas L."/>
            <person name="Rohde M."/>
            <person name="Galperin M.Y."/>
            <person name="Jogler C."/>
        </authorList>
    </citation>
    <scope>NUCLEOTIDE SEQUENCE [LARGE SCALE GENOMIC DNA]</scope>
    <source>
        <strain evidence="3 4">LF1</strain>
    </source>
</reference>
<dbReference type="AlphaFoldDB" id="A0A5B1CBP2"/>
<dbReference type="Proteomes" id="UP000322699">
    <property type="component" value="Unassembled WGS sequence"/>
</dbReference>
<protein>
    <recommendedName>
        <fullName evidence="2">Integrase SAM-like N-terminal domain-containing protein</fullName>
    </recommendedName>
</protein>
<dbReference type="RefSeq" id="WP_235033535.1">
    <property type="nucleotide sequence ID" value="NZ_VRLW01000008.1"/>
</dbReference>
<evidence type="ECO:0000259" key="2">
    <source>
        <dbReference type="Pfam" id="PF13495"/>
    </source>
</evidence>
<organism evidence="3 4">
    <name type="scientific">Rubripirellula obstinata</name>
    <dbReference type="NCBI Taxonomy" id="406547"/>
    <lineage>
        <taxon>Bacteria</taxon>
        <taxon>Pseudomonadati</taxon>
        <taxon>Planctomycetota</taxon>
        <taxon>Planctomycetia</taxon>
        <taxon>Pirellulales</taxon>
        <taxon>Pirellulaceae</taxon>
        <taxon>Rubripirellula</taxon>
    </lineage>
</organism>
<evidence type="ECO:0000313" key="4">
    <source>
        <dbReference type="Proteomes" id="UP000322699"/>
    </source>
</evidence>
<comment type="caution">
    <text evidence="3">The sequence shown here is derived from an EMBL/GenBank/DDBJ whole genome shotgun (WGS) entry which is preliminary data.</text>
</comment>